<dbReference type="EMBL" id="CP071795">
    <property type="protein sequence ID" value="QTD36217.1"/>
    <property type="molecule type" value="Genomic_DNA"/>
</dbReference>
<evidence type="ECO:0000259" key="1">
    <source>
        <dbReference type="Pfam" id="PF13439"/>
    </source>
</evidence>
<dbReference type="SUPFAM" id="SSF53756">
    <property type="entry name" value="UDP-Glycosyltransferase/glycogen phosphorylase"/>
    <property type="match status" value="1"/>
</dbReference>
<dbReference type="Pfam" id="PF13439">
    <property type="entry name" value="Glyco_transf_4"/>
    <property type="match status" value="1"/>
</dbReference>
<dbReference type="RefSeq" id="WP_207970409.1">
    <property type="nucleotide sequence ID" value="NZ_CP071795.1"/>
</dbReference>
<evidence type="ECO:0000313" key="3">
    <source>
        <dbReference type="Proteomes" id="UP000663935"/>
    </source>
</evidence>
<feature type="domain" description="Glycosyltransferase subfamily 4-like N-terminal" evidence="1">
    <location>
        <begin position="25"/>
        <end position="203"/>
    </location>
</feature>
<protein>
    <submittedName>
        <fullName evidence="2">Glycosyltransferase</fullName>
    </submittedName>
</protein>
<gene>
    <name evidence="2" type="ORF">JL193_08540</name>
</gene>
<sequence length="388" mass="45047">MSSKKNILILSPFFYPELISTGKFNTDLARELAKQGHNITILCFHPFYPNWKTKKSEDFINNIKIIRGGKNIKYPKKQFLRRMVLEFSFSFFLLRKLGKHQKNKDIVIPVFPPSFGFYASLLFLNKKLKKVGMVHDLQEVYSKNKTGVLNKIIHSLIHKIEKKCYKNCDKLIFLSTEMKVKAKELYNLNEKNLEVQYPFINLKKTISNSLGNILNKQTTNIVYSGALGEKQNPYELYNFFDFASRKISNSQFYFFSQGIIFDTLKSKNKNSQINFHNLVNIEHLEELYMRSTVQIVPQKENTSKGSLPSKLPNLLVSGCKVLVITDKNSEIEKVFKSNGLSQISNSWSYQKLLNSLNLLLEKDTDVTHQKNVAKKLFTIEEMILKVLR</sequence>
<dbReference type="Proteomes" id="UP000663935">
    <property type="component" value="Chromosome"/>
</dbReference>
<evidence type="ECO:0000313" key="2">
    <source>
        <dbReference type="EMBL" id="QTD36217.1"/>
    </source>
</evidence>
<keyword evidence="3" id="KW-1185">Reference proteome</keyword>
<accession>A0ABX7SPS4</accession>
<organism evidence="2 3">
    <name type="scientific">Polaribacter batillariae</name>
    <dbReference type="NCBI Taxonomy" id="2808900"/>
    <lineage>
        <taxon>Bacteria</taxon>
        <taxon>Pseudomonadati</taxon>
        <taxon>Bacteroidota</taxon>
        <taxon>Flavobacteriia</taxon>
        <taxon>Flavobacteriales</taxon>
        <taxon>Flavobacteriaceae</taxon>
    </lineage>
</organism>
<dbReference type="InterPro" id="IPR028098">
    <property type="entry name" value="Glyco_trans_4-like_N"/>
</dbReference>
<name>A0ABX7SPS4_9FLAO</name>
<reference evidence="2 3" key="1">
    <citation type="submission" date="2021-03" db="EMBL/GenBank/DDBJ databases">
        <title>Complete genome of Polaribacter_sp.G4M1.</title>
        <authorList>
            <person name="Jeong S.W."/>
            <person name="Bae J.W."/>
        </authorList>
    </citation>
    <scope>NUCLEOTIDE SEQUENCE [LARGE SCALE GENOMIC DNA]</scope>
    <source>
        <strain evidence="2 3">G4M1</strain>
    </source>
</reference>
<proteinExistence type="predicted"/>
<dbReference type="Gene3D" id="3.40.50.2000">
    <property type="entry name" value="Glycogen Phosphorylase B"/>
    <property type="match status" value="1"/>
</dbReference>